<dbReference type="AlphaFoldDB" id="A0A859QGE9"/>
<accession>A0A859QGE9</accession>
<protein>
    <submittedName>
        <fullName evidence="1">Uncharacterized protein</fullName>
    </submittedName>
</protein>
<evidence type="ECO:0000313" key="1">
    <source>
        <dbReference type="EMBL" id="QLL63094.1"/>
    </source>
</evidence>
<gene>
    <name evidence="1" type="ORF">FKV68_17415</name>
</gene>
<organism evidence="1 2">
    <name type="scientific">Sinorhizobium mexicanum</name>
    <dbReference type="NCBI Taxonomy" id="375549"/>
    <lineage>
        <taxon>Bacteria</taxon>
        <taxon>Pseudomonadati</taxon>
        <taxon>Pseudomonadota</taxon>
        <taxon>Alphaproteobacteria</taxon>
        <taxon>Hyphomicrobiales</taxon>
        <taxon>Rhizobiaceae</taxon>
        <taxon>Sinorhizobium/Ensifer group</taxon>
        <taxon>Sinorhizobium</taxon>
    </lineage>
</organism>
<sequence length="251" mass="27866">MKTLATCFFFLFATLAHAGSPSKVSLADPNDAVAQRFLPGHDFEIGMTRSEVEAIISRKYAHWQKTENREGIKAKQDAASETFTESITLESRGQSPLADVYRIDFTSPLSGGVVYSIIRDVKFSHLPKDRLASDEWKKAIARSWGKPYAAVGPDRDNLVQAIFFFNDAGIATARDKAFCTTIFGKMDAISRNAIEDVEEVIAEIEREGCHFFTEARAIVGESGLLVRTGSRRTDMLSYVRDLAARASRADR</sequence>
<dbReference type="KEGG" id="emx:FKV68_17415"/>
<dbReference type="EMBL" id="CP041238">
    <property type="protein sequence ID" value="QLL63094.1"/>
    <property type="molecule type" value="Genomic_DNA"/>
</dbReference>
<proteinExistence type="predicted"/>
<reference evidence="1 2" key="1">
    <citation type="submission" date="2019-06" db="EMBL/GenBank/DDBJ databases">
        <title>Complete genome sequence of Ensifer mexicanus ITTG R7 isolated from nodules of Acacia angustissima (Mill.) Kuntze.</title>
        <authorList>
            <person name="Rincon-Rosales R."/>
            <person name="Rogel M.A."/>
            <person name="Guerrero G."/>
            <person name="Rincon-Molina C.I."/>
            <person name="Lopez-Lopez A."/>
            <person name="Martinez-Romero E."/>
        </authorList>
    </citation>
    <scope>NUCLEOTIDE SEQUENCE [LARGE SCALE GENOMIC DNA]</scope>
    <source>
        <strain evidence="1 2">ITTG R7</strain>
    </source>
</reference>
<dbReference type="RefSeq" id="WP_180938995.1">
    <property type="nucleotide sequence ID" value="NZ_CP041238.1"/>
</dbReference>
<dbReference type="Proteomes" id="UP000510721">
    <property type="component" value="Chromosome"/>
</dbReference>
<keyword evidence="2" id="KW-1185">Reference proteome</keyword>
<name>A0A859QGE9_9HYPH</name>
<evidence type="ECO:0000313" key="2">
    <source>
        <dbReference type="Proteomes" id="UP000510721"/>
    </source>
</evidence>